<dbReference type="PANTHER" id="PTHR40980:SF4">
    <property type="entry name" value="TONB-DEPENDENT RECEPTOR-LIKE BETA-BARREL DOMAIN-CONTAINING PROTEIN"/>
    <property type="match status" value="1"/>
</dbReference>
<keyword evidence="6" id="KW-0675">Receptor</keyword>
<dbReference type="PANTHER" id="PTHR40980">
    <property type="entry name" value="PLUG DOMAIN-CONTAINING PROTEIN"/>
    <property type="match status" value="1"/>
</dbReference>
<dbReference type="RefSeq" id="WP_264732616.1">
    <property type="nucleotide sequence ID" value="NZ_JAPDNR010000001.1"/>
</dbReference>
<gene>
    <name evidence="6" type="ORF">OL497_18030</name>
</gene>
<dbReference type="Proteomes" id="UP001207742">
    <property type="component" value="Unassembled WGS sequence"/>
</dbReference>
<evidence type="ECO:0000256" key="4">
    <source>
        <dbReference type="SAM" id="SignalP"/>
    </source>
</evidence>
<dbReference type="Pfam" id="PF14905">
    <property type="entry name" value="OMP_b-brl_3"/>
    <property type="match status" value="1"/>
</dbReference>
<evidence type="ECO:0000313" key="6">
    <source>
        <dbReference type="EMBL" id="MCW3485810.1"/>
    </source>
</evidence>
<protein>
    <submittedName>
        <fullName evidence="6">TonB-dependent receptor family protein</fullName>
    </submittedName>
</protein>
<proteinExistence type="predicted"/>
<dbReference type="Gene3D" id="2.40.170.20">
    <property type="entry name" value="TonB-dependent receptor, beta-barrel domain"/>
    <property type="match status" value="1"/>
</dbReference>
<accession>A0ABT3IPC1</accession>
<keyword evidence="7" id="KW-1185">Reference proteome</keyword>
<dbReference type="SUPFAM" id="SSF49464">
    <property type="entry name" value="Carboxypeptidase regulatory domain-like"/>
    <property type="match status" value="1"/>
</dbReference>
<evidence type="ECO:0000256" key="1">
    <source>
        <dbReference type="ARBA" id="ARBA00004442"/>
    </source>
</evidence>
<feature type="chain" id="PRO_5045642584" evidence="4">
    <location>
        <begin position="23"/>
        <end position="803"/>
    </location>
</feature>
<keyword evidence="3" id="KW-0998">Cell outer membrane</keyword>
<evidence type="ECO:0000256" key="2">
    <source>
        <dbReference type="ARBA" id="ARBA00023136"/>
    </source>
</evidence>
<feature type="domain" description="Outer membrane protein beta-barrel" evidence="5">
    <location>
        <begin position="379"/>
        <end position="778"/>
    </location>
</feature>
<dbReference type="InterPro" id="IPR041700">
    <property type="entry name" value="OMP_b-brl_3"/>
</dbReference>
<dbReference type="InterPro" id="IPR036942">
    <property type="entry name" value="Beta-barrel_TonB_sf"/>
</dbReference>
<evidence type="ECO:0000256" key="3">
    <source>
        <dbReference type="ARBA" id="ARBA00023237"/>
    </source>
</evidence>
<keyword evidence="2" id="KW-0472">Membrane</keyword>
<evidence type="ECO:0000259" key="5">
    <source>
        <dbReference type="Pfam" id="PF14905"/>
    </source>
</evidence>
<evidence type="ECO:0000313" key="7">
    <source>
        <dbReference type="Proteomes" id="UP001207742"/>
    </source>
</evidence>
<reference evidence="6 7" key="1">
    <citation type="submission" date="2022-10" db="EMBL/GenBank/DDBJ databases">
        <title>Chitinophaga nivalis PC15 sp. nov., isolated from Pyeongchang county, South Korea.</title>
        <authorList>
            <person name="Trinh H.N."/>
        </authorList>
    </citation>
    <scope>NUCLEOTIDE SEQUENCE [LARGE SCALE GENOMIC DNA]</scope>
    <source>
        <strain evidence="6 7">PC14</strain>
    </source>
</reference>
<name>A0ABT3IPC1_9BACT</name>
<organism evidence="6 7">
    <name type="scientific">Chitinophaga nivalis</name>
    <dbReference type="NCBI Taxonomy" id="2991709"/>
    <lineage>
        <taxon>Bacteria</taxon>
        <taxon>Pseudomonadati</taxon>
        <taxon>Bacteroidota</taxon>
        <taxon>Chitinophagia</taxon>
        <taxon>Chitinophagales</taxon>
        <taxon>Chitinophagaceae</taxon>
        <taxon>Chitinophaga</taxon>
    </lineage>
</organism>
<keyword evidence="4" id="KW-0732">Signal</keyword>
<dbReference type="SUPFAM" id="SSF56935">
    <property type="entry name" value="Porins"/>
    <property type="match status" value="1"/>
</dbReference>
<comment type="caution">
    <text evidence="6">The sequence shown here is derived from an EMBL/GenBank/DDBJ whole genome shotgun (WGS) entry which is preliminary data.</text>
</comment>
<dbReference type="InterPro" id="IPR008969">
    <property type="entry name" value="CarboxyPept-like_regulatory"/>
</dbReference>
<sequence>MKVMWAVFLLVPACLLCTQGKAQESKIYGKVSTGQGTVPGAAVSLRSLPASILIKGTVTNDSGLYALPDIDTGKYLLSVSSMGSLPYTRELYIRAAVHLLHNVVLVQDTAKYLQGIQVTARKPFIVRAVDKTIINIEGGMYQHGENALRLFNVIPGVRVDPVSGIQFRGGQGVTVYVDNRKIHLSGSALLDYLRAIPSEAIKSYEIQAVPGAAYDAQNAGTVINITLKNNYKYGLSGSIGSSYQYTRYHEFNENAALNYRVGKVTLQASYAWYRAKQFQDNDERQHYPASDLYNTQTNRWTSRVKFSSGKFGFDYKINDRQTLGANYDFSVANFRSENNDFSAFTTGTAGKGIDSTTATGNNGINRWSNQMASIFYRNKLDSAGSKLDMGYSYIGYHNSVGNNIINNYYDATQHTRLPSDTLYIDNPLQVDIHVGNIDLEQKFGKTITLNAGGKYTYSTTNNAIRYNSGLSGTLQNLRLKSNEFLYQETIIALYASIWKDWGKWSTKLGLRTENYQYSGNSITTGETIGRNKWDLFPSLFLQRKFTDDHVLTLSAARRINRPDYRQLNPFVDVSNPYYIEKGNPFLQPYFSTSTELEYLLKGKYSFTTGYQRTTSAINTVYRHEGPVIIATDENSNNNRNVFLSMNIPVNITSWWEISSSLTLRHTTIDITGTQARRVSKLSQDLWVSNKFSLPCKYYLEVNGLYARNNFIGIYDLNPQGRIDINIRKNFLQDKLTALLNLGDPFNLYKIGWQVNETAFTRLVNRTIATRFINIGLTYNFSIGKKQTNRENVDAGGNDARGRL</sequence>
<dbReference type="EMBL" id="JAPDNS010000002">
    <property type="protein sequence ID" value="MCW3485810.1"/>
    <property type="molecule type" value="Genomic_DNA"/>
</dbReference>
<feature type="signal peptide" evidence="4">
    <location>
        <begin position="1"/>
        <end position="22"/>
    </location>
</feature>
<comment type="subcellular location">
    <subcellularLocation>
        <location evidence="1">Cell outer membrane</location>
    </subcellularLocation>
</comment>